<evidence type="ECO:0000313" key="2">
    <source>
        <dbReference type="EMBL" id="OBA75170.1"/>
    </source>
</evidence>
<dbReference type="AlphaFoldDB" id="A0A1A0LPW8"/>
<dbReference type="GO" id="GO:0003677">
    <property type="term" value="F:DNA binding"/>
    <property type="evidence" value="ECO:0007669"/>
    <property type="project" value="InterPro"/>
</dbReference>
<dbReference type="Proteomes" id="UP000093962">
    <property type="component" value="Unassembled WGS sequence"/>
</dbReference>
<comment type="caution">
    <text evidence="2">The sequence shown here is derived from an EMBL/GenBank/DDBJ whole genome shotgun (WGS) entry which is preliminary data.</text>
</comment>
<reference evidence="2 3" key="1">
    <citation type="submission" date="2016-06" db="EMBL/GenBank/DDBJ databases">
        <authorList>
            <person name="Kjaerup R.B."/>
            <person name="Dalgaard T.S."/>
            <person name="Juul-Madsen H.R."/>
        </authorList>
    </citation>
    <scope>NUCLEOTIDE SEQUENCE [LARGE SCALE GENOMIC DNA]</scope>
    <source>
        <strain evidence="2 3">1199456.5</strain>
    </source>
</reference>
<dbReference type="RefSeq" id="WP_064861208.1">
    <property type="nucleotide sequence ID" value="NZ_LZSF01000313.1"/>
</dbReference>
<evidence type="ECO:0000313" key="3">
    <source>
        <dbReference type="Proteomes" id="UP000093962"/>
    </source>
</evidence>
<dbReference type="InterPro" id="IPR010093">
    <property type="entry name" value="SinI_DNA-bd"/>
</dbReference>
<dbReference type="Pfam" id="PF12728">
    <property type="entry name" value="HTH_17"/>
    <property type="match status" value="1"/>
</dbReference>
<protein>
    <recommendedName>
        <fullName evidence="1">Helix-turn-helix domain-containing protein</fullName>
    </recommendedName>
</protein>
<sequence>MSTTDPAALAATIAAVLAATQSEPAPAAAPATVLTVEEAADRLKVRRSLIYSQLRSGELRSIRLGRRRLIPAAEVDHIISEAA</sequence>
<dbReference type="InterPro" id="IPR041657">
    <property type="entry name" value="HTH_17"/>
</dbReference>
<organism evidence="2 3">
    <name type="scientific">Mycolicibacterium mucogenicum</name>
    <name type="common">Mycobacterium mucogenicum</name>
    <dbReference type="NCBI Taxonomy" id="56689"/>
    <lineage>
        <taxon>Bacteria</taxon>
        <taxon>Bacillati</taxon>
        <taxon>Actinomycetota</taxon>
        <taxon>Actinomycetes</taxon>
        <taxon>Mycobacteriales</taxon>
        <taxon>Mycobacteriaceae</taxon>
        <taxon>Mycolicibacterium</taxon>
    </lineage>
</organism>
<dbReference type="NCBIfam" id="TIGR01764">
    <property type="entry name" value="excise"/>
    <property type="match status" value="1"/>
</dbReference>
<accession>A0A1A0LPW8</accession>
<name>A0A1A0LPW8_MYCMU</name>
<gene>
    <name evidence="2" type="ORF">A5642_08370</name>
</gene>
<proteinExistence type="predicted"/>
<dbReference type="EMBL" id="LZSF01000313">
    <property type="protein sequence ID" value="OBA75170.1"/>
    <property type="molecule type" value="Genomic_DNA"/>
</dbReference>
<feature type="domain" description="Helix-turn-helix" evidence="1">
    <location>
        <begin position="33"/>
        <end position="80"/>
    </location>
</feature>
<evidence type="ECO:0000259" key="1">
    <source>
        <dbReference type="Pfam" id="PF12728"/>
    </source>
</evidence>